<dbReference type="Proteomes" id="UP000223527">
    <property type="component" value="Unassembled WGS sequence"/>
</dbReference>
<accession>A0A2C7A885</accession>
<dbReference type="OrthoDB" id="7217987at2"/>
<comment type="caution">
    <text evidence="2">The sequence shown here is derived from an EMBL/GenBank/DDBJ whole genome shotgun (WGS) entry which is preliminary data.</text>
</comment>
<evidence type="ECO:0000313" key="2">
    <source>
        <dbReference type="EMBL" id="PHK93565.1"/>
    </source>
</evidence>
<evidence type="ECO:0000313" key="3">
    <source>
        <dbReference type="Proteomes" id="UP000223527"/>
    </source>
</evidence>
<feature type="chain" id="PRO_5012089949" description="Porin" evidence="1">
    <location>
        <begin position="20"/>
        <end position="388"/>
    </location>
</feature>
<name>A0A2C7A885_9PROT</name>
<dbReference type="RefSeq" id="WP_099096905.1">
    <property type="nucleotide sequence ID" value="NZ_PDNU01000042.1"/>
</dbReference>
<keyword evidence="3" id="KW-1185">Reference proteome</keyword>
<keyword evidence="1" id="KW-0732">Signal</keyword>
<gene>
    <name evidence="2" type="ORF">CR162_17940</name>
</gene>
<evidence type="ECO:0000256" key="1">
    <source>
        <dbReference type="SAM" id="SignalP"/>
    </source>
</evidence>
<dbReference type="InterPro" id="IPR010870">
    <property type="entry name" value="Porin_O/P"/>
</dbReference>
<dbReference type="Gene3D" id="2.40.160.10">
    <property type="entry name" value="Porin"/>
    <property type="match status" value="1"/>
</dbReference>
<evidence type="ECO:0008006" key="4">
    <source>
        <dbReference type="Google" id="ProtNLM"/>
    </source>
</evidence>
<reference evidence="2 3" key="1">
    <citation type="submission" date="2017-10" db="EMBL/GenBank/DDBJ databases">
        <authorList>
            <person name="Banno H."/>
            <person name="Chua N.-H."/>
        </authorList>
    </citation>
    <scope>NUCLEOTIDE SEQUENCE [LARGE SCALE GENOMIC DNA]</scope>
    <source>
        <strain evidence="2 3">YW11</strain>
    </source>
</reference>
<dbReference type="SUPFAM" id="SSF56935">
    <property type="entry name" value="Porins"/>
    <property type="match status" value="1"/>
</dbReference>
<dbReference type="AlphaFoldDB" id="A0A2C7A885"/>
<proteinExistence type="predicted"/>
<dbReference type="EMBL" id="PDNU01000042">
    <property type="protein sequence ID" value="PHK93565.1"/>
    <property type="molecule type" value="Genomic_DNA"/>
</dbReference>
<dbReference type="Pfam" id="PF07396">
    <property type="entry name" value="Porin_O_P"/>
    <property type="match status" value="1"/>
</dbReference>
<organism evidence="2 3">
    <name type="scientific">Teichococcus rhizosphaerae</name>
    <dbReference type="NCBI Taxonomy" id="1335062"/>
    <lineage>
        <taxon>Bacteria</taxon>
        <taxon>Pseudomonadati</taxon>
        <taxon>Pseudomonadota</taxon>
        <taxon>Alphaproteobacteria</taxon>
        <taxon>Acetobacterales</taxon>
        <taxon>Roseomonadaceae</taxon>
        <taxon>Roseomonas</taxon>
    </lineage>
</organism>
<protein>
    <recommendedName>
        <fullName evidence="4">Porin</fullName>
    </recommendedName>
</protein>
<sequence>MRAFLLSALLLALPAAAQAETELSLAGGAVRLTPTVQFDADAGSYSGQNRPDGFRPGASLRRGYLGFEAEMGEDFSLGLAWDFGGSPNDHNDLYEAWLGYSGLGFGRLRIGAYEPRHMLEEAASSRDLLFMESATVSNLASGLATGDTRLAIGLEANGARWTASFYATGGIASKPNSWGQRGLAGRVTGLLPAPEGLVVQLGANAAYQFRPGDKTDPQAIDFSDYPELRLSGRQLLDTDSIRSGDVWAAGPELSLGFGRFYAQAEYQRFSIDTEESGGRELQGWYLAGAYTLLGQPRRHDPETGTWKRPKPEEGAWWGAWEVAGRYSAADLRDGPELRGGAQRIWTAGLNWYPTDTLAVMLNYQNGTLRQDEENRRFQAVGVRLSFSL</sequence>
<dbReference type="InterPro" id="IPR023614">
    <property type="entry name" value="Porin_dom_sf"/>
</dbReference>
<feature type="signal peptide" evidence="1">
    <location>
        <begin position="1"/>
        <end position="19"/>
    </location>
</feature>